<proteinExistence type="predicted"/>
<dbReference type="EMBL" id="DTMF01000016">
    <property type="protein sequence ID" value="HGF32849.1"/>
    <property type="molecule type" value="Genomic_DNA"/>
</dbReference>
<protein>
    <submittedName>
        <fullName evidence="1">Uncharacterized protein</fullName>
    </submittedName>
</protein>
<evidence type="ECO:0000313" key="1">
    <source>
        <dbReference type="EMBL" id="HGF32849.1"/>
    </source>
</evidence>
<comment type="caution">
    <text evidence="1">The sequence shown here is derived from an EMBL/GenBank/DDBJ whole genome shotgun (WGS) entry which is preliminary data.</text>
</comment>
<dbReference type="AlphaFoldDB" id="A0A7C3YZ93"/>
<reference evidence="1" key="1">
    <citation type="journal article" date="2020" name="mSystems">
        <title>Genome- and Community-Level Interaction Insights into Carbon Utilization and Element Cycling Functions of Hydrothermarchaeota in Hydrothermal Sediment.</title>
        <authorList>
            <person name="Zhou Z."/>
            <person name="Liu Y."/>
            <person name="Xu W."/>
            <person name="Pan J."/>
            <person name="Luo Z.H."/>
            <person name="Li M."/>
        </authorList>
    </citation>
    <scope>NUCLEOTIDE SEQUENCE [LARGE SCALE GENOMIC DNA]</scope>
    <source>
        <strain evidence="1">SpSt-897</strain>
    </source>
</reference>
<gene>
    <name evidence="1" type="ORF">ENW96_00465</name>
</gene>
<organism evidence="1">
    <name type="scientific">Desulfobacca acetoxidans</name>
    <dbReference type="NCBI Taxonomy" id="60893"/>
    <lineage>
        <taxon>Bacteria</taxon>
        <taxon>Pseudomonadati</taxon>
        <taxon>Thermodesulfobacteriota</taxon>
        <taxon>Desulfobaccia</taxon>
        <taxon>Desulfobaccales</taxon>
        <taxon>Desulfobaccaceae</taxon>
        <taxon>Desulfobacca</taxon>
    </lineage>
</organism>
<accession>A0A7C3YZ93</accession>
<sequence>MKPRRKKSRLAAAGLPALTPERAAVLAEQVARVKEALATGPGLETLQTLVTHRADDLAWDLHLLTELGKISHAEIPPLLAALFGQSPDKERRKALKRTLHLLKTKGVPVRDELFVRKNAAVSQEQPTSVLKAHLSPVFGTGERYVILEGPRQVLGGNFLLARLSDQNGMRECHLFSLTRRRREELLEEFRRQGLDTWAEAPPLYVLHLVEKALALTPDAEPSRDDYLPLRESLWRHVGRPDDAPALEELLPQMDPGERRAYLEQSRRLAADELFRSWLPGPKEIEPWLHKLKEAQDSPLILSETQQRLRQEGVLEDATAALYPQETLALWGRRLLEMAYFLDLLSRREEARAAQAAGEDLLTGERSRLRGENPFLQELVRQALALALEFLKPHEPEPQASPLVTPPTDFLLRR</sequence>
<name>A0A7C3YZ93_9BACT</name>